<dbReference type="STRING" id="981085.W9QQ78"/>
<dbReference type="OrthoDB" id="841681at2759"/>
<dbReference type="SMART" id="SM00856">
    <property type="entry name" value="PMEI"/>
    <property type="match status" value="1"/>
</dbReference>
<evidence type="ECO:0000313" key="7">
    <source>
        <dbReference type="Proteomes" id="UP000030645"/>
    </source>
</evidence>
<dbReference type="InterPro" id="IPR035513">
    <property type="entry name" value="Invertase/methylesterase_inhib"/>
</dbReference>
<dbReference type="Pfam" id="PF04043">
    <property type="entry name" value="PMEI"/>
    <property type="match status" value="1"/>
</dbReference>
<dbReference type="Gene3D" id="1.20.140.40">
    <property type="entry name" value="Invertase/pectin methylesterase inhibitor family protein"/>
    <property type="match status" value="1"/>
</dbReference>
<evidence type="ECO:0000256" key="3">
    <source>
        <dbReference type="ARBA" id="ARBA00038471"/>
    </source>
</evidence>
<protein>
    <submittedName>
        <fullName evidence="6">Putative invertase inhibitor</fullName>
    </submittedName>
</protein>
<evidence type="ECO:0000259" key="5">
    <source>
        <dbReference type="SMART" id="SM00856"/>
    </source>
</evidence>
<evidence type="ECO:0000313" key="6">
    <source>
        <dbReference type="EMBL" id="EXB33523.1"/>
    </source>
</evidence>
<dbReference type="PANTHER" id="PTHR36710">
    <property type="entry name" value="PECTINESTERASE INHIBITOR-LIKE"/>
    <property type="match status" value="1"/>
</dbReference>
<dbReference type="NCBIfam" id="TIGR01614">
    <property type="entry name" value="PME_inhib"/>
    <property type="match status" value="1"/>
</dbReference>
<keyword evidence="2" id="KW-1015">Disulfide bond</keyword>
<comment type="similarity">
    <text evidence="3">Belongs to the PMEI family.</text>
</comment>
<dbReference type="GO" id="GO:0004857">
    <property type="term" value="F:enzyme inhibitor activity"/>
    <property type="evidence" value="ECO:0007669"/>
    <property type="project" value="InterPro"/>
</dbReference>
<reference evidence="7" key="1">
    <citation type="submission" date="2013-01" db="EMBL/GenBank/DDBJ databases">
        <title>Draft Genome Sequence of a Mulberry Tree, Morus notabilis C.K. Schneid.</title>
        <authorList>
            <person name="He N."/>
            <person name="Zhao S."/>
        </authorList>
    </citation>
    <scope>NUCLEOTIDE SEQUENCE</scope>
</reference>
<feature type="chain" id="PRO_5004928851" evidence="4">
    <location>
        <begin position="26"/>
        <end position="182"/>
    </location>
</feature>
<dbReference type="PANTHER" id="PTHR36710:SF18">
    <property type="entry name" value="PECTINESTERASE INHIBITOR 5-RELATED"/>
    <property type="match status" value="1"/>
</dbReference>
<evidence type="ECO:0000256" key="2">
    <source>
        <dbReference type="ARBA" id="ARBA00023157"/>
    </source>
</evidence>
<dbReference type="eggNOG" id="ENOG502S5CS">
    <property type="taxonomic scope" value="Eukaryota"/>
</dbReference>
<feature type="domain" description="Pectinesterase inhibitor" evidence="5">
    <location>
        <begin position="30"/>
        <end position="173"/>
    </location>
</feature>
<keyword evidence="7" id="KW-1185">Reference proteome</keyword>
<name>W9QQ78_9ROSA</name>
<dbReference type="InterPro" id="IPR052421">
    <property type="entry name" value="PCW_Enzyme_Inhibitor"/>
</dbReference>
<feature type="signal peptide" evidence="4">
    <location>
        <begin position="1"/>
        <end position="25"/>
    </location>
</feature>
<keyword evidence="1 4" id="KW-0732">Signal</keyword>
<dbReference type="AlphaFoldDB" id="W9QQ78"/>
<organism evidence="6 7">
    <name type="scientific">Morus notabilis</name>
    <dbReference type="NCBI Taxonomy" id="981085"/>
    <lineage>
        <taxon>Eukaryota</taxon>
        <taxon>Viridiplantae</taxon>
        <taxon>Streptophyta</taxon>
        <taxon>Embryophyta</taxon>
        <taxon>Tracheophyta</taxon>
        <taxon>Spermatophyta</taxon>
        <taxon>Magnoliopsida</taxon>
        <taxon>eudicotyledons</taxon>
        <taxon>Gunneridae</taxon>
        <taxon>Pentapetalae</taxon>
        <taxon>rosids</taxon>
        <taxon>fabids</taxon>
        <taxon>Rosales</taxon>
        <taxon>Moraceae</taxon>
        <taxon>Moreae</taxon>
        <taxon>Morus</taxon>
    </lineage>
</organism>
<dbReference type="SUPFAM" id="SSF101148">
    <property type="entry name" value="Plant invertase/pectin methylesterase inhibitor"/>
    <property type="match status" value="1"/>
</dbReference>
<dbReference type="EMBL" id="KE343530">
    <property type="protein sequence ID" value="EXB33523.1"/>
    <property type="molecule type" value="Genomic_DNA"/>
</dbReference>
<proteinExistence type="inferred from homology"/>
<dbReference type="Proteomes" id="UP000030645">
    <property type="component" value="Unassembled WGS sequence"/>
</dbReference>
<dbReference type="KEGG" id="mnt:21394387"/>
<sequence>MKFINTFLLLFITLYISYSPQQAVAHGHQSHANNLEKACQHAGHKDSCISMLQSDPNSHSSDVKGLTLIALRLASSNASDISEHIKVLLNDSSLDPAVQDGLSECLEYYLDAAEQLDDSVAALLANAYKDVEAWVNVAIIDAASCDSALDGHEFVLGGKTDAFRGLCDNALAIIKVLANNEK</sequence>
<gene>
    <name evidence="6" type="ORF">L484_011114</name>
</gene>
<dbReference type="CDD" id="cd15801">
    <property type="entry name" value="PMEI-like_1"/>
    <property type="match status" value="1"/>
</dbReference>
<dbReference type="InterPro" id="IPR006501">
    <property type="entry name" value="Pectinesterase_inhib_dom"/>
</dbReference>
<evidence type="ECO:0000256" key="1">
    <source>
        <dbReference type="ARBA" id="ARBA00022729"/>
    </source>
</evidence>
<accession>W9QQ78</accession>
<evidence type="ECO:0000256" key="4">
    <source>
        <dbReference type="SAM" id="SignalP"/>
    </source>
</evidence>